<dbReference type="Proteomes" id="UP001501470">
    <property type="component" value="Unassembled WGS sequence"/>
</dbReference>
<dbReference type="PANTHER" id="PTHR35279">
    <property type="match status" value="1"/>
</dbReference>
<feature type="region of interest" description="Disordered" evidence="1">
    <location>
        <begin position="258"/>
        <end position="278"/>
    </location>
</feature>
<accession>A0ABN2CCG5</accession>
<feature type="compositionally biased region" description="Basic and acidic residues" evidence="1">
    <location>
        <begin position="265"/>
        <end position="274"/>
    </location>
</feature>
<proteinExistence type="predicted"/>
<sequence>MRMDGFLLGPGPAGRCDDYRVGGAVVHRTDAGWRMWYYCRDRAYDRPAPGTLGSGRIALATSPDGIGWERFDGPEELGSVFAPSSDPASFDASHVGLTDVTFDGRLWHLWYFGGDLTVRASQTRLGAVTGLGMRPGHAISPDGVTWTRVPGPATGGAILDYDPDRLYRAWPNAFGDPDGTIYVQTTSPTLDLGVFHTDTFVSGDGAVLTGVGPLVWADGERPWDSHGIVTRQVLENPFGVGRRWLMLYTGLDERHGRSVATADSDDGRHWHHQSDGPVLTAGEPGAWDSLGAAATRLVPVEDRLHLYYYGFSSLADDDSPRGIGLAIAHRRPGSPFRRVTTPDDQY</sequence>
<dbReference type="SUPFAM" id="SSF75005">
    <property type="entry name" value="Arabinanase/levansucrase/invertase"/>
    <property type="match status" value="2"/>
</dbReference>
<protein>
    <submittedName>
        <fullName evidence="2">Uncharacterized protein</fullName>
    </submittedName>
</protein>
<reference evidence="2 3" key="1">
    <citation type="journal article" date="2019" name="Int. J. Syst. Evol. Microbiol.">
        <title>The Global Catalogue of Microorganisms (GCM) 10K type strain sequencing project: providing services to taxonomists for standard genome sequencing and annotation.</title>
        <authorList>
            <consortium name="The Broad Institute Genomics Platform"/>
            <consortium name="The Broad Institute Genome Sequencing Center for Infectious Disease"/>
            <person name="Wu L."/>
            <person name="Ma J."/>
        </authorList>
    </citation>
    <scope>NUCLEOTIDE SEQUENCE [LARGE SCALE GENOMIC DNA]</scope>
    <source>
        <strain evidence="2 3">JCM 15933</strain>
    </source>
</reference>
<gene>
    <name evidence="2" type="ORF">GCM10009827_091920</name>
</gene>
<evidence type="ECO:0000256" key="1">
    <source>
        <dbReference type="SAM" id="MobiDB-lite"/>
    </source>
</evidence>
<name>A0ABN2CCG5_9ACTN</name>
<dbReference type="Gene3D" id="2.115.10.20">
    <property type="entry name" value="Glycosyl hydrolase domain, family 43"/>
    <property type="match status" value="2"/>
</dbReference>
<dbReference type="InterPro" id="IPR023296">
    <property type="entry name" value="Glyco_hydro_beta-prop_sf"/>
</dbReference>
<evidence type="ECO:0000313" key="2">
    <source>
        <dbReference type="EMBL" id="GAA1556583.1"/>
    </source>
</evidence>
<keyword evidence="3" id="KW-1185">Reference proteome</keyword>
<dbReference type="EMBL" id="BAAAQD010000025">
    <property type="protein sequence ID" value="GAA1556583.1"/>
    <property type="molecule type" value="Genomic_DNA"/>
</dbReference>
<comment type="caution">
    <text evidence="2">The sequence shown here is derived from an EMBL/GenBank/DDBJ whole genome shotgun (WGS) entry which is preliminary data.</text>
</comment>
<dbReference type="PANTHER" id="PTHR35279:SF1">
    <property type="entry name" value="ARABINANASE_LEVANSUCRASE_INVERTASE"/>
    <property type="match status" value="1"/>
</dbReference>
<evidence type="ECO:0000313" key="3">
    <source>
        <dbReference type="Proteomes" id="UP001501470"/>
    </source>
</evidence>
<organism evidence="2 3">
    <name type="scientific">Dactylosporangium maewongense</name>
    <dbReference type="NCBI Taxonomy" id="634393"/>
    <lineage>
        <taxon>Bacteria</taxon>
        <taxon>Bacillati</taxon>
        <taxon>Actinomycetota</taxon>
        <taxon>Actinomycetes</taxon>
        <taxon>Micromonosporales</taxon>
        <taxon>Micromonosporaceae</taxon>
        <taxon>Dactylosporangium</taxon>
    </lineage>
</organism>